<sequence length="400" mass="44417">MDRITRVEKFSKEKAKERKKLIKIGGTGLAIVTTITGCSVSNALNSEQTEATVAQVQKSAQDQKPSMNPKKVVNLPEKEIPFSYNQANQPLEQRVVHSPKPDEQVLAQEITAASSAKEQDTVKEVTIKQDPVEPAVKVVPVPLSYQEQEPVPSPVEEEMNVQTPIQELPTEELQTEFEESIVPVEEPPIQEEAALQVEKEPAPVQKVESKEEEALEEDQSAPIQEEQESLQEEKVAPVQQEQSNSSIPVENNVRQEQILEVLGVVTGLVDAHCIELDVQGQIKAFHVKSDIDLQNEIRQYEAGTALVVRYVASPNGQNQIRDIVEVVSPDTGDQTVSIEADYFEMVNWNTVQVYVNNQPTTFKLSDYLAHHKEKFAPGTKVLLTGVKTSQGTMIESISPL</sequence>
<proteinExistence type="predicted"/>
<protein>
    <submittedName>
        <fullName evidence="3">Uncharacterized protein</fullName>
    </submittedName>
</protein>
<comment type="caution">
    <text evidence="3">The sequence shown here is derived from an EMBL/GenBank/DDBJ whole genome shotgun (WGS) entry which is preliminary data.</text>
</comment>
<keyword evidence="2" id="KW-1133">Transmembrane helix</keyword>
<dbReference type="RefSeq" id="WP_025908682.1">
    <property type="nucleotide sequence ID" value="NZ_KQ758659.1"/>
</dbReference>
<keyword evidence="2" id="KW-0472">Membrane</keyword>
<evidence type="ECO:0000256" key="1">
    <source>
        <dbReference type="SAM" id="MobiDB-lite"/>
    </source>
</evidence>
<feature type="compositionally biased region" description="Acidic residues" evidence="1">
    <location>
        <begin position="210"/>
        <end position="230"/>
    </location>
</feature>
<keyword evidence="4" id="KW-1185">Reference proteome</keyword>
<evidence type="ECO:0000256" key="2">
    <source>
        <dbReference type="SAM" id="Phobius"/>
    </source>
</evidence>
<evidence type="ECO:0000313" key="3">
    <source>
        <dbReference type="EMBL" id="KSU87430.1"/>
    </source>
</evidence>
<dbReference type="EMBL" id="LNQP01000044">
    <property type="protein sequence ID" value="KSU87430.1"/>
    <property type="molecule type" value="Genomic_DNA"/>
</dbReference>
<dbReference type="AlphaFoldDB" id="A0A0V8JK69"/>
<gene>
    <name evidence="3" type="ORF">AS180_13210</name>
</gene>
<organism evidence="3 4">
    <name type="scientific">Priestia veravalensis</name>
    <dbReference type="NCBI Taxonomy" id="1414648"/>
    <lineage>
        <taxon>Bacteria</taxon>
        <taxon>Bacillati</taxon>
        <taxon>Bacillota</taxon>
        <taxon>Bacilli</taxon>
        <taxon>Bacillales</taxon>
        <taxon>Bacillaceae</taxon>
        <taxon>Priestia</taxon>
    </lineage>
</organism>
<dbReference type="Proteomes" id="UP000053681">
    <property type="component" value="Unassembled WGS sequence"/>
</dbReference>
<reference evidence="3 4" key="1">
    <citation type="submission" date="2015-11" db="EMBL/GenBank/DDBJ databases">
        <title>Bacillus caseinolyticus sp nov.</title>
        <authorList>
            <person name="Dastager S.G."/>
            <person name="Mawlankar R."/>
        </authorList>
    </citation>
    <scope>NUCLEOTIDE SEQUENCE [LARGE SCALE GENOMIC DNA]</scope>
    <source>
        <strain evidence="3 4">SGD-V-76</strain>
    </source>
</reference>
<keyword evidence="2" id="KW-0812">Transmembrane</keyword>
<feature type="region of interest" description="Disordered" evidence="1">
    <location>
        <begin position="194"/>
        <end position="247"/>
    </location>
</feature>
<feature type="transmembrane region" description="Helical" evidence="2">
    <location>
        <begin position="21"/>
        <end position="44"/>
    </location>
</feature>
<name>A0A0V8JK69_9BACI</name>
<accession>A0A0V8JK69</accession>
<evidence type="ECO:0000313" key="4">
    <source>
        <dbReference type="Proteomes" id="UP000053681"/>
    </source>
</evidence>